<sequence>MQIHCLQHVPFESPEHIAVWARHKGHQLKTTLMYEEDQSLPEHDEYDMLVVLGGPMGVYDEENIPWLGLEKQYINQAIQTGKLVLGICLGAQLIAEQIGGVVEKNPWREIGWFPVELTDAAQYSVFFQTFPQQFTPFHWHGDTFRLPAEAKTLAFSAGCGNQAFEYNGHVVGLQFHLESNEDSIRTIIEHSEDEMEQGKYVQTPAEMLGQPNLVDQSNELLYTLLGLMEEKFQSAAEQ</sequence>
<dbReference type="PANTHER" id="PTHR42695">
    <property type="entry name" value="GLUTAMINE AMIDOTRANSFERASE YLR126C-RELATED"/>
    <property type="match status" value="1"/>
</dbReference>
<dbReference type="InterPro" id="IPR017926">
    <property type="entry name" value="GATASE"/>
</dbReference>
<evidence type="ECO:0000259" key="1">
    <source>
        <dbReference type="Pfam" id="PF00117"/>
    </source>
</evidence>
<dbReference type="GO" id="GO:0016740">
    <property type="term" value="F:transferase activity"/>
    <property type="evidence" value="ECO:0007669"/>
    <property type="project" value="UniProtKB-KW"/>
</dbReference>
<dbReference type="AlphaFoldDB" id="A0A850ETY4"/>
<dbReference type="InterPro" id="IPR044992">
    <property type="entry name" value="ChyE-like"/>
</dbReference>
<feature type="domain" description="Glutamine amidotransferase" evidence="1">
    <location>
        <begin position="25"/>
        <end position="180"/>
    </location>
</feature>
<evidence type="ECO:0000313" key="2">
    <source>
        <dbReference type="EMBL" id="NUU64046.1"/>
    </source>
</evidence>
<dbReference type="GO" id="GO:0005829">
    <property type="term" value="C:cytosol"/>
    <property type="evidence" value="ECO:0007669"/>
    <property type="project" value="TreeGrafter"/>
</dbReference>
<organism evidence="2 3">
    <name type="scientific">Paenibacillus agri</name>
    <dbReference type="NCBI Taxonomy" id="2744309"/>
    <lineage>
        <taxon>Bacteria</taxon>
        <taxon>Bacillati</taxon>
        <taxon>Bacillota</taxon>
        <taxon>Bacilli</taxon>
        <taxon>Bacillales</taxon>
        <taxon>Paenibacillaceae</taxon>
        <taxon>Paenibacillus</taxon>
    </lineage>
</organism>
<dbReference type="Proteomes" id="UP000564806">
    <property type="component" value="Unassembled WGS sequence"/>
</dbReference>
<reference evidence="2" key="1">
    <citation type="submission" date="2020-06" db="EMBL/GenBank/DDBJ databases">
        <title>Paenibacillus sp. nov., isolated from soil.</title>
        <authorList>
            <person name="Seo Y.L."/>
        </authorList>
    </citation>
    <scope>NUCLEOTIDE SEQUENCE [LARGE SCALE GENOMIC DNA]</scope>
    <source>
        <strain evidence="2">JW14</strain>
    </source>
</reference>
<proteinExistence type="predicted"/>
<comment type="caution">
    <text evidence="2">The sequence shown here is derived from an EMBL/GenBank/DDBJ whole genome shotgun (WGS) entry which is preliminary data.</text>
</comment>
<dbReference type="Pfam" id="PF00117">
    <property type="entry name" value="GATase"/>
    <property type="match status" value="1"/>
</dbReference>
<keyword evidence="3" id="KW-1185">Reference proteome</keyword>
<dbReference type="CDD" id="cd01741">
    <property type="entry name" value="GATase1_1"/>
    <property type="match status" value="1"/>
</dbReference>
<gene>
    <name evidence="2" type="ORF">HPT30_27220</name>
</gene>
<dbReference type="Gene3D" id="3.40.50.880">
    <property type="match status" value="1"/>
</dbReference>
<evidence type="ECO:0000313" key="3">
    <source>
        <dbReference type="Proteomes" id="UP000564806"/>
    </source>
</evidence>
<dbReference type="SUPFAM" id="SSF52317">
    <property type="entry name" value="Class I glutamine amidotransferase-like"/>
    <property type="match status" value="1"/>
</dbReference>
<dbReference type="PROSITE" id="PS51273">
    <property type="entry name" value="GATASE_TYPE_1"/>
    <property type="match status" value="1"/>
</dbReference>
<keyword evidence="2" id="KW-0808">Transferase</keyword>
<keyword evidence="2" id="KW-0315">Glutamine amidotransferase</keyword>
<dbReference type="PANTHER" id="PTHR42695:SF5">
    <property type="entry name" value="GLUTAMINE AMIDOTRANSFERASE YLR126C-RELATED"/>
    <property type="match status" value="1"/>
</dbReference>
<accession>A0A850ETY4</accession>
<name>A0A850ETY4_9BACL</name>
<dbReference type="FunFam" id="3.40.50.880:FF:000033">
    <property type="entry name" value="Glutamine amidotransferase class-I"/>
    <property type="match status" value="1"/>
</dbReference>
<dbReference type="EMBL" id="JABWCS010000221">
    <property type="protein sequence ID" value="NUU64046.1"/>
    <property type="molecule type" value="Genomic_DNA"/>
</dbReference>
<protein>
    <submittedName>
        <fullName evidence="2">Type 1 glutamine amidotransferase</fullName>
    </submittedName>
</protein>
<dbReference type="InterPro" id="IPR029062">
    <property type="entry name" value="Class_I_gatase-like"/>
</dbReference>